<accession>A0A0R2B860</accession>
<dbReference type="InterPro" id="IPR006379">
    <property type="entry name" value="HAD-SF_hydro_IIB"/>
</dbReference>
<dbReference type="InterPro" id="IPR023214">
    <property type="entry name" value="HAD_sf"/>
</dbReference>
<reference evidence="1 2" key="1">
    <citation type="journal article" date="2015" name="Genome Announc.">
        <title>Expanding the biotechnology potential of lactobacilli through comparative genomics of 213 strains and associated genera.</title>
        <authorList>
            <person name="Sun Z."/>
            <person name="Harris H.M."/>
            <person name="McCann A."/>
            <person name="Guo C."/>
            <person name="Argimon S."/>
            <person name="Zhang W."/>
            <person name="Yang X."/>
            <person name="Jeffery I.B."/>
            <person name="Cooney J.C."/>
            <person name="Kagawa T.F."/>
            <person name="Liu W."/>
            <person name="Song Y."/>
            <person name="Salvetti E."/>
            <person name="Wrobel A."/>
            <person name="Rasinkangas P."/>
            <person name="Parkhill J."/>
            <person name="Rea M.C."/>
            <person name="O'Sullivan O."/>
            <person name="Ritari J."/>
            <person name="Douillard F.P."/>
            <person name="Paul Ross R."/>
            <person name="Yang R."/>
            <person name="Briner A.E."/>
            <person name="Felis G.E."/>
            <person name="de Vos W.M."/>
            <person name="Barrangou R."/>
            <person name="Klaenhammer T.R."/>
            <person name="Caufield P.W."/>
            <person name="Cui Y."/>
            <person name="Zhang H."/>
            <person name="O'Toole P.W."/>
        </authorList>
    </citation>
    <scope>NUCLEOTIDE SEQUENCE [LARGE SCALE GENOMIC DNA]</scope>
    <source>
        <strain evidence="1 2">DSM 23927</strain>
    </source>
</reference>
<evidence type="ECO:0000313" key="2">
    <source>
        <dbReference type="Proteomes" id="UP000051672"/>
    </source>
</evidence>
<gene>
    <name evidence="1" type="ORF">FC34_GL001365</name>
</gene>
<sequence length="258" mass="28312">MYKAAAFFDLDGTLFDNEKQVPAENRTALAQLKANNILPVISSGRNLWEIKPMMDENGIDTAVTANGGFVYYQGQALVDHPIGTSQLDRLVAMAKADNFPIGFYNDHDVAITFSDASTQKNYPMVKQTEPRVEPDFYRNNSVYMLLLFTPMTNDFQAKYEAAFPELTFYRNGPYALDVVNAGVSKASGIEVLMAQPDLKAAKSYGFGDGNNDIPMLEYVDYGVAMGNALPQVAAIADFQTTDNLSGGIVKGLQHYGLI</sequence>
<dbReference type="SUPFAM" id="SSF56784">
    <property type="entry name" value="HAD-like"/>
    <property type="match status" value="1"/>
</dbReference>
<comment type="caution">
    <text evidence="1">The sequence shown here is derived from an EMBL/GenBank/DDBJ whole genome shotgun (WGS) entry which is preliminary data.</text>
</comment>
<protein>
    <submittedName>
        <fullName evidence="1">HAD superfamily hydrolase</fullName>
    </submittedName>
</protein>
<dbReference type="SFLD" id="SFLDS00003">
    <property type="entry name" value="Haloacid_Dehalogenase"/>
    <property type="match status" value="1"/>
</dbReference>
<keyword evidence="2" id="KW-1185">Reference proteome</keyword>
<dbReference type="Proteomes" id="UP000051672">
    <property type="component" value="Unassembled WGS sequence"/>
</dbReference>
<name>A0A0R2B860_9LACO</name>
<dbReference type="EMBL" id="AYZQ01000003">
    <property type="protein sequence ID" value="KRM71708.1"/>
    <property type="molecule type" value="Genomic_DNA"/>
</dbReference>
<dbReference type="PANTHER" id="PTHR10000:SF25">
    <property type="entry name" value="PHOSPHATASE YKRA-RELATED"/>
    <property type="match status" value="1"/>
</dbReference>
<dbReference type="InterPro" id="IPR000150">
    <property type="entry name" value="Cof"/>
</dbReference>
<dbReference type="PATRIC" id="fig|1423727.3.peg.1385"/>
<dbReference type="NCBIfam" id="TIGR00099">
    <property type="entry name" value="Cof-subfamily"/>
    <property type="match status" value="1"/>
</dbReference>
<dbReference type="RefSeq" id="WP_057894654.1">
    <property type="nucleotide sequence ID" value="NZ_AYZQ01000003.1"/>
</dbReference>
<dbReference type="Pfam" id="PF08282">
    <property type="entry name" value="Hydrolase_3"/>
    <property type="match status" value="1"/>
</dbReference>
<dbReference type="OrthoDB" id="9810101at2"/>
<evidence type="ECO:0000313" key="1">
    <source>
        <dbReference type="EMBL" id="KRM71708.1"/>
    </source>
</evidence>
<dbReference type="AlphaFoldDB" id="A0A0R2B860"/>
<proteinExistence type="predicted"/>
<organism evidence="1 2">
    <name type="scientific">Lacticaseibacillus brantae DSM 23927</name>
    <dbReference type="NCBI Taxonomy" id="1423727"/>
    <lineage>
        <taxon>Bacteria</taxon>
        <taxon>Bacillati</taxon>
        <taxon>Bacillota</taxon>
        <taxon>Bacilli</taxon>
        <taxon>Lactobacillales</taxon>
        <taxon>Lactobacillaceae</taxon>
        <taxon>Lacticaseibacillus</taxon>
    </lineage>
</organism>
<dbReference type="Gene3D" id="3.40.50.1000">
    <property type="entry name" value="HAD superfamily/HAD-like"/>
    <property type="match status" value="1"/>
</dbReference>
<dbReference type="NCBIfam" id="TIGR01484">
    <property type="entry name" value="HAD-SF-IIB"/>
    <property type="match status" value="1"/>
</dbReference>
<dbReference type="GO" id="GO:0016791">
    <property type="term" value="F:phosphatase activity"/>
    <property type="evidence" value="ECO:0007669"/>
    <property type="project" value="TreeGrafter"/>
</dbReference>
<dbReference type="PROSITE" id="PS01229">
    <property type="entry name" value="COF_2"/>
    <property type="match status" value="1"/>
</dbReference>
<dbReference type="GO" id="GO:0005829">
    <property type="term" value="C:cytosol"/>
    <property type="evidence" value="ECO:0007669"/>
    <property type="project" value="TreeGrafter"/>
</dbReference>
<dbReference type="PANTHER" id="PTHR10000">
    <property type="entry name" value="PHOSPHOSERINE PHOSPHATASE"/>
    <property type="match status" value="1"/>
</dbReference>
<dbReference type="SFLD" id="SFLDG01140">
    <property type="entry name" value="C2.B:_Phosphomannomutase_and_P"/>
    <property type="match status" value="1"/>
</dbReference>
<dbReference type="STRING" id="1423727.FC34_GL001365"/>
<dbReference type="GO" id="GO:0000287">
    <property type="term" value="F:magnesium ion binding"/>
    <property type="evidence" value="ECO:0007669"/>
    <property type="project" value="TreeGrafter"/>
</dbReference>
<keyword evidence="1" id="KW-0378">Hydrolase</keyword>
<dbReference type="InterPro" id="IPR036412">
    <property type="entry name" value="HAD-like_sf"/>
</dbReference>
<dbReference type="Gene3D" id="3.30.1240.10">
    <property type="match status" value="1"/>
</dbReference>